<dbReference type="EMBL" id="WWBZ02000022">
    <property type="protein sequence ID" value="KAF4308377.1"/>
    <property type="molecule type" value="Genomic_DNA"/>
</dbReference>
<reference evidence="1" key="1">
    <citation type="submission" date="2020-04" db="EMBL/GenBank/DDBJ databases">
        <title>Genome Assembly and Annotation of Botryosphaeria dothidea sdau 11-99, a Latent Pathogen of Apple Fruit Ring Rot in China.</title>
        <authorList>
            <person name="Yu C."/>
            <person name="Diao Y."/>
            <person name="Lu Q."/>
            <person name="Zhao J."/>
            <person name="Cui S."/>
            <person name="Peng C."/>
            <person name="He B."/>
            <person name="Liu H."/>
        </authorList>
    </citation>
    <scope>NUCLEOTIDE SEQUENCE [LARGE SCALE GENOMIC DNA]</scope>
    <source>
        <strain evidence="1">Sdau11-99</strain>
    </source>
</reference>
<dbReference type="Pfam" id="PF26639">
    <property type="entry name" value="Het-6_barrel"/>
    <property type="match status" value="1"/>
</dbReference>
<evidence type="ECO:0000313" key="2">
    <source>
        <dbReference type="Proteomes" id="UP000572817"/>
    </source>
</evidence>
<dbReference type="PANTHER" id="PTHR24148:SF64">
    <property type="entry name" value="HETEROKARYON INCOMPATIBILITY DOMAIN-CONTAINING PROTEIN"/>
    <property type="match status" value="1"/>
</dbReference>
<sequence>MDYLYNFHDREAKDPRDKVYALLGLLPPKFTLPVNYAKDIAQWQRDMSFHLLASYPDSTLSILWKETAPQDNVCSWVKNFDKETTVFNRRIRSEQYRAGNAKMVKSKRLNDRIISIVGFKVDVVSQVSPESHFETTYSKDQFSSIRGWAQFLLLDDRSQLSYPGGGTLKDAFIRTLTGDLQASETSSLESNEEAMDISIQSFLAGEPGDTLVNTSLAEELNISAAGRRLFTTRRGYIGLGPEWMRPSDEVWTLFGGSVPFILRPSEKACSHTFYKTQEFHRHYIVIGDCYVQGIMFGESVSHDTRGECVHLE</sequence>
<comment type="caution">
    <text evidence="1">The sequence shown here is derived from an EMBL/GenBank/DDBJ whole genome shotgun (WGS) entry which is preliminary data.</text>
</comment>
<evidence type="ECO:0000313" key="1">
    <source>
        <dbReference type="EMBL" id="KAF4308377.1"/>
    </source>
</evidence>
<name>A0A8H4IXY4_9PEZI</name>
<evidence type="ECO:0008006" key="3">
    <source>
        <dbReference type="Google" id="ProtNLM"/>
    </source>
</evidence>
<dbReference type="AlphaFoldDB" id="A0A8H4IXY4"/>
<gene>
    <name evidence="1" type="ORF">GTA08_BOTSDO04659</name>
</gene>
<protein>
    <recommendedName>
        <fullName evidence="3">Heterokaryon incompatibility protein</fullName>
    </recommendedName>
</protein>
<dbReference type="Proteomes" id="UP000572817">
    <property type="component" value="Unassembled WGS sequence"/>
</dbReference>
<dbReference type="PANTHER" id="PTHR24148">
    <property type="entry name" value="ANKYRIN REPEAT DOMAIN-CONTAINING PROTEIN 39 HOMOLOG-RELATED"/>
    <property type="match status" value="1"/>
</dbReference>
<proteinExistence type="predicted"/>
<organism evidence="1 2">
    <name type="scientific">Botryosphaeria dothidea</name>
    <dbReference type="NCBI Taxonomy" id="55169"/>
    <lineage>
        <taxon>Eukaryota</taxon>
        <taxon>Fungi</taxon>
        <taxon>Dikarya</taxon>
        <taxon>Ascomycota</taxon>
        <taxon>Pezizomycotina</taxon>
        <taxon>Dothideomycetes</taxon>
        <taxon>Dothideomycetes incertae sedis</taxon>
        <taxon>Botryosphaeriales</taxon>
        <taxon>Botryosphaeriaceae</taxon>
        <taxon>Botryosphaeria</taxon>
    </lineage>
</organism>
<dbReference type="OrthoDB" id="2157530at2759"/>
<dbReference type="InterPro" id="IPR052895">
    <property type="entry name" value="HetReg/Transcr_Mod"/>
</dbReference>
<keyword evidence="2" id="KW-1185">Reference proteome</keyword>
<accession>A0A8H4IXY4</accession>